<feature type="chain" id="PRO_5046013229" description="Outer membrane protein" evidence="1">
    <location>
        <begin position="30"/>
        <end position="329"/>
    </location>
</feature>
<keyword evidence="1" id="KW-0732">Signal</keyword>
<feature type="signal peptide" evidence="1">
    <location>
        <begin position="1"/>
        <end position="29"/>
    </location>
</feature>
<evidence type="ECO:0000256" key="1">
    <source>
        <dbReference type="SAM" id="SignalP"/>
    </source>
</evidence>
<gene>
    <name evidence="2" type="ORF">DFQ50_10483</name>
</gene>
<dbReference type="RefSeq" id="WP_113857858.1">
    <property type="nucleotide sequence ID" value="NZ_QNRL01000004.1"/>
</dbReference>
<dbReference type="NCBIfam" id="NF040711">
    <property type="entry name" value="partner_SinI"/>
    <property type="match status" value="1"/>
</dbReference>
<comment type="caution">
    <text evidence="2">The sequence shown here is derived from an EMBL/GenBank/DDBJ whole genome shotgun (WGS) entry which is preliminary data.</text>
</comment>
<name>A0ABX9FWR2_9ENTR</name>
<evidence type="ECO:0000313" key="2">
    <source>
        <dbReference type="EMBL" id="RBP11562.1"/>
    </source>
</evidence>
<proteinExistence type="predicted"/>
<reference evidence="2 3" key="1">
    <citation type="submission" date="2018-06" db="EMBL/GenBank/DDBJ databases">
        <title>Genomic Encyclopedia of Type Strains, Phase IV (KMG-IV): sequencing the most valuable type-strain genomes for metagenomic binning, comparative biology and taxonomic classification.</title>
        <authorList>
            <person name="Goeker M."/>
        </authorList>
    </citation>
    <scope>NUCLEOTIDE SEQUENCE [LARGE SCALE GENOMIC DNA]</scope>
    <source>
        <strain evidence="2 3">DSM 27453</strain>
    </source>
</reference>
<protein>
    <recommendedName>
        <fullName evidence="4">Outer membrane protein</fullName>
    </recommendedName>
</protein>
<dbReference type="InterPro" id="IPR047745">
    <property type="entry name" value="SinI-like"/>
</dbReference>
<accession>A0ABX9FWR2</accession>
<dbReference type="Proteomes" id="UP000253201">
    <property type="component" value="Unassembled WGS sequence"/>
</dbReference>
<evidence type="ECO:0000313" key="3">
    <source>
        <dbReference type="Proteomes" id="UP000253201"/>
    </source>
</evidence>
<sequence>MKPHMKRGLRKATLALMVAGYCAVPSAMAGDAAWVASGATAEFQGTIPWIYREGGDKSINSADAGHIKVTSDNQGARPQGSENDKRLYVGDTITLGWDIGDTEEDVDAGAKGNDGATTETIKWFSYSDNAGTDKQEITSAAGKSSYKITDSDRGRYIGVEIQATTQTGNPYQGTALSLLDITTANGGGSDDDNVDPGPVVNQNLKVAIFEKGTNTNLIGGSTPIALNKTYVAKLFSDEDGDGKWSTGDIDVTGNYDFAWVFNGNSKQLGTAGGIANSSFDNNELVIPQTNTAAKTSLNGGDRNGKSGLAIPDNGDGVQGYTLSIIYKHH</sequence>
<keyword evidence="3" id="KW-1185">Reference proteome</keyword>
<organism evidence="2 3">
    <name type="scientific">Pseudocitrobacter faecalis</name>
    <dbReference type="NCBI Taxonomy" id="1398493"/>
    <lineage>
        <taxon>Bacteria</taxon>
        <taxon>Pseudomonadati</taxon>
        <taxon>Pseudomonadota</taxon>
        <taxon>Gammaproteobacteria</taxon>
        <taxon>Enterobacterales</taxon>
        <taxon>Enterobacteriaceae</taxon>
        <taxon>Pseudocitrobacter</taxon>
    </lineage>
</organism>
<dbReference type="Gene3D" id="2.60.40.2700">
    <property type="match status" value="1"/>
</dbReference>
<evidence type="ECO:0008006" key="4">
    <source>
        <dbReference type="Google" id="ProtNLM"/>
    </source>
</evidence>
<dbReference type="EMBL" id="QNRL01000004">
    <property type="protein sequence ID" value="RBP11562.1"/>
    <property type="molecule type" value="Genomic_DNA"/>
</dbReference>